<dbReference type="KEGG" id="goe:100902697"/>
<feature type="coiled-coil region" evidence="1">
    <location>
        <begin position="39"/>
        <end position="111"/>
    </location>
</feature>
<feature type="compositionally biased region" description="Basic and acidic residues" evidence="2">
    <location>
        <begin position="488"/>
        <end position="498"/>
    </location>
</feature>
<name>A0AAJ6QTW3_9ACAR</name>
<feature type="coiled-coil region" evidence="1">
    <location>
        <begin position="180"/>
        <end position="295"/>
    </location>
</feature>
<evidence type="ECO:0000256" key="1">
    <source>
        <dbReference type="SAM" id="Coils"/>
    </source>
</evidence>
<feature type="compositionally biased region" description="Basic and acidic residues" evidence="2">
    <location>
        <begin position="545"/>
        <end position="555"/>
    </location>
</feature>
<evidence type="ECO:0000256" key="2">
    <source>
        <dbReference type="SAM" id="MobiDB-lite"/>
    </source>
</evidence>
<reference evidence="4" key="1">
    <citation type="submission" date="2025-08" db="UniProtKB">
        <authorList>
            <consortium name="RefSeq"/>
        </authorList>
    </citation>
    <scope>IDENTIFICATION</scope>
</reference>
<gene>
    <name evidence="4" type="primary">LOC100902697</name>
</gene>
<proteinExistence type="predicted"/>
<keyword evidence="1" id="KW-0175">Coiled coil</keyword>
<dbReference type="CTD" id="33578"/>
<dbReference type="Proteomes" id="UP000694867">
    <property type="component" value="Unplaced"/>
</dbReference>
<feature type="coiled-coil region" evidence="1">
    <location>
        <begin position="398"/>
        <end position="432"/>
    </location>
</feature>
<dbReference type="RefSeq" id="XP_003743805.3">
    <property type="nucleotide sequence ID" value="XM_003743757.3"/>
</dbReference>
<keyword evidence="3" id="KW-1185">Reference proteome</keyword>
<sequence length="555" mass="63292">MEAQSNYERRIVELESNLERAALFGKQLLDQLSLKSSIIEELGEQSAQHEVQLDVLKQKVHAAERDSSLAAAREKNALKEIETLQDICTEFESVQSKNRNLEEKIRILEAEKLRRLQSTAELEEHLAETRIELSVARTRIEELRFLEKQRDSTIKVYERSTDSDADDDGRAENEILVAKVQSLESELVNQRAILKQHIEEKELAVKKNFQNENRLAEILEERTSIEQELASLCNMITEKNRQIDELKDDIEALRAAETDPNRRGNSIFAEVEDRRIEVENKLQGARTRLKSAEDGQRRLKRLLAHSYKTLQIMASHASRADQNYVKTLEGEVIRLRAELSSIATRAASEKMEDEAYTEKDLQDNPLAGLLLSERRENASMQKKLKDLIHHDSGRTEEILRLGAALRKSQSEVESLEQQCAILEMKLNEKQISETVPEAGSTSSSAAEVSKERIEEIKLHQEKLCALEEIKEVTTDDPNPMASGSDETSPPRKEMESGVKHPTSASDRETENVVRTVNFSDEQELEKPEQRKPKARGRQVTIVKRNKAETNDCKAQ</sequence>
<accession>A0AAJ6QTW3</accession>
<protein>
    <submittedName>
        <fullName evidence="4">Protein Spindly</fullName>
    </submittedName>
</protein>
<dbReference type="GeneID" id="100902697"/>
<evidence type="ECO:0000313" key="4">
    <source>
        <dbReference type="RefSeq" id="XP_003743805.3"/>
    </source>
</evidence>
<dbReference type="AlphaFoldDB" id="A0AAJ6QTW3"/>
<organism evidence="3 4">
    <name type="scientific">Galendromus occidentalis</name>
    <name type="common">western predatory mite</name>
    <dbReference type="NCBI Taxonomy" id="34638"/>
    <lineage>
        <taxon>Eukaryota</taxon>
        <taxon>Metazoa</taxon>
        <taxon>Ecdysozoa</taxon>
        <taxon>Arthropoda</taxon>
        <taxon>Chelicerata</taxon>
        <taxon>Arachnida</taxon>
        <taxon>Acari</taxon>
        <taxon>Parasitiformes</taxon>
        <taxon>Mesostigmata</taxon>
        <taxon>Gamasina</taxon>
        <taxon>Phytoseioidea</taxon>
        <taxon>Phytoseiidae</taxon>
        <taxon>Typhlodrominae</taxon>
        <taxon>Galendromus</taxon>
    </lineage>
</organism>
<evidence type="ECO:0000313" key="3">
    <source>
        <dbReference type="Proteomes" id="UP000694867"/>
    </source>
</evidence>
<feature type="region of interest" description="Disordered" evidence="2">
    <location>
        <begin position="469"/>
        <end position="555"/>
    </location>
</feature>